<dbReference type="InterPro" id="IPR055348">
    <property type="entry name" value="DctQ"/>
</dbReference>
<proteinExistence type="inferred from homology"/>
<evidence type="ECO:0000256" key="6">
    <source>
        <dbReference type="ARBA" id="ARBA00022989"/>
    </source>
</evidence>
<comment type="subcellular location">
    <subcellularLocation>
        <location evidence="1">Cell inner membrane</location>
        <topology evidence="1">Multi-pass membrane protein</topology>
    </subcellularLocation>
</comment>
<organism evidence="11 12">
    <name type="scientific">Candidatus Pseudogracilibacillus intestinigallinarum</name>
    <dbReference type="NCBI Taxonomy" id="2838742"/>
    <lineage>
        <taxon>Bacteria</taxon>
        <taxon>Bacillati</taxon>
        <taxon>Bacillota</taxon>
        <taxon>Bacilli</taxon>
        <taxon>Bacillales</taxon>
        <taxon>Bacillaceae</taxon>
        <taxon>Pseudogracilibacillus</taxon>
    </lineage>
</organism>
<keyword evidence="5 9" id="KW-0812">Transmembrane</keyword>
<comment type="similarity">
    <text evidence="8">Belongs to the TRAP transporter small permease family.</text>
</comment>
<feature type="transmembrane region" description="Helical" evidence="9">
    <location>
        <begin position="49"/>
        <end position="70"/>
    </location>
</feature>
<keyword evidence="2" id="KW-0813">Transport</keyword>
<evidence type="ECO:0000256" key="7">
    <source>
        <dbReference type="ARBA" id="ARBA00023136"/>
    </source>
</evidence>
<sequence length="181" mass="20562">MKLLETLGKGIDLISNIFGRIGWLLILYAMVLGLFEVILRYVFNSPTQWIALTIQFSMVLLACVAGPYALNNNEFVKLDVFYERLSNRTKAIVDTFTSVLTYLYLYVLITRGFDAAFASFRRLEMTPTSVQLPVYPLKFAIPIAAIITMLVVLKKSAMDIRTIVGNQMEVEQSINHDEKTH</sequence>
<evidence type="ECO:0000256" key="2">
    <source>
        <dbReference type="ARBA" id="ARBA00022448"/>
    </source>
</evidence>
<comment type="caution">
    <text evidence="11">The sequence shown here is derived from an EMBL/GenBank/DDBJ whole genome shotgun (WGS) entry which is preliminary data.</text>
</comment>
<protein>
    <submittedName>
        <fullName evidence="11">TRAP transporter small permease subunit</fullName>
    </submittedName>
</protein>
<evidence type="ECO:0000313" key="11">
    <source>
        <dbReference type="EMBL" id="HIV73536.1"/>
    </source>
</evidence>
<evidence type="ECO:0000313" key="12">
    <source>
        <dbReference type="Proteomes" id="UP000823937"/>
    </source>
</evidence>
<feature type="domain" description="Tripartite ATP-independent periplasmic transporters DctQ component" evidence="10">
    <location>
        <begin position="30"/>
        <end position="160"/>
    </location>
</feature>
<evidence type="ECO:0000256" key="3">
    <source>
        <dbReference type="ARBA" id="ARBA00022475"/>
    </source>
</evidence>
<evidence type="ECO:0000256" key="8">
    <source>
        <dbReference type="ARBA" id="ARBA00038436"/>
    </source>
</evidence>
<evidence type="ECO:0000256" key="5">
    <source>
        <dbReference type="ARBA" id="ARBA00022692"/>
    </source>
</evidence>
<dbReference type="EMBL" id="DXHX01000009">
    <property type="protein sequence ID" value="HIV73536.1"/>
    <property type="molecule type" value="Genomic_DNA"/>
</dbReference>
<keyword evidence="7 9" id="KW-0472">Membrane</keyword>
<feature type="transmembrane region" description="Helical" evidence="9">
    <location>
        <begin position="133"/>
        <end position="153"/>
    </location>
</feature>
<evidence type="ECO:0000256" key="4">
    <source>
        <dbReference type="ARBA" id="ARBA00022519"/>
    </source>
</evidence>
<dbReference type="PANTHER" id="PTHR35011">
    <property type="entry name" value="2,3-DIKETO-L-GULONATE TRAP TRANSPORTER SMALL PERMEASE PROTEIN YIAM"/>
    <property type="match status" value="1"/>
</dbReference>
<reference evidence="11" key="2">
    <citation type="submission" date="2021-04" db="EMBL/GenBank/DDBJ databases">
        <authorList>
            <person name="Gilroy R."/>
        </authorList>
    </citation>
    <scope>NUCLEOTIDE SEQUENCE</scope>
    <source>
        <strain evidence="11">CHK169-2315</strain>
    </source>
</reference>
<accession>A0A9D1PKJ4</accession>
<dbReference type="AlphaFoldDB" id="A0A9D1PKJ4"/>
<dbReference type="GO" id="GO:0005886">
    <property type="term" value="C:plasma membrane"/>
    <property type="evidence" value="ECO:0007669"/>
    <property type="project" value="UniProtKB-SubCell"/>
</dbReference>
<name>A0A9D1PKJ4_9BACI</name>
<evidence type="ECO:0000259" key="10">
    <source>
        <dbReference type="Pfam" id="PF04290"/>
    </source>
</evidence>
<dbReference type="PANTHER" id="PTHR35011:SF4">
    <property type="entry name" value="SLL1102 PROTEIN"/>
    <property type="match status" value="1"/>
</dbReference>
<keyword evidence="4" id="KW-0997">Cell inner membrane</keyword>
<dbReference type="InterPro" id="IPR007387">
    <property type="entry name" value="TRAP_DctQ"/>
</dbReference>
<gene>
    <name evidence="11" type="ORF">H9895_00465</name>
</gene>
<keyword evidence="3" id="KW-1003">Cell membrane</keyword>
<feature type="transmembrane region" description="Helical" evidence="9">
    <location>
        <begin position="21"/>
        <end position="43"/>
    </location>
</feature>
<evidence type="ECO:0000256" key="9">
    <source>
        <dbReference type="SAM" id="Phobius"/>
    </source>
</evidence>
<reference evidence="11" key="1">
    <citation type="journal article" date="2021" name="PeerJ">
        <title>Extensive microbial diversity within the chicken gut microbiome revealed by metagenomics and culture.</title>
        <authorList>
            <person name="Gilroy R."/>
            <person name="Ravi A."/>
            <person name="Getino M."/>
            <person name="Pursley I."/>
            <person name="Horton D.L."/>
            <person name="Alikhan N.F."/>
            <person name="Baker D."/>
            <person name="Gharbi K."/>
            <person name="Hall N."/>
            <person name="Watson M."/>
            <person name="Adriaenssens E.M."/>
            <person name="Foster-Nyarko E."/>
            <person name="Jarju S."/>
            <person name="Secka A."/>
            <person name="Antonio M."/>
            <person name="Oren A."/>
            <person name="Chaudhuri R.R."/>
            <person name="La Ragione R."/>
            <person name="Hildebrand F."/>
            <person name="Pallen M.J."/>
        </authorList>
    </citation>
    <scope>NUCLEOTIDE SEQUENCE</scope>
    <source>
        <strain evidence="11">CHK169-2315</strain>
    </source>
</reference>
<evidence type="ECO:0000256" key="1">
    <source>
        <dbReference type="ARBA" id="ARBA00004429"/>
    </source>
</evidence>
<keyword evidence="6 9" id="KW-1133">Transmembrane helix</keyword>
<dbReference type="Proteomes" id="UP000823937">
    <property type="component" value="Unassembled WGS sequence"/>
</dbReference>
<feature type="transmembrane region" description="Helical" evidence="9">
    <location>
        <begin position="91"/>
        <end position="113"/>
    </location>
</feature>
<dbReference type="Pfam" id="PF04290">
    <property type="entry name" value="DctQ"/>
    <property type="match status" value="1"/>
</dbReference>